<keyword evidence="3" id="KW-1185">Reference proteome</keyword>
<feature type="compositionally biased region" description="Polar residues" evidence="1">
    <location>
        <begin position="1"/>
        <end position="31"/>
    </location>
</feature>
<sequence>MVQQPQPSSLTVPQPRSSTAPQFRSHTATESLSHKVTHPCSHAVPHPISLSPSGSVHHIPHTLSEASRQSFHIGEIFFPSAAKILRETGSDCSQARSQEPGGRTAGTTHEVVGTSTHTQARPRRGSSHPPSLSPSLPPKTPRNS</sequence>
<dbReference type="Proteomes" id="UP000324222">
    <property type="component" value="Unassembled WGS sequence"/>
</dbReference>
<feature type="region of interest" description="Disordered" evidence="1">
    <location>
        <begin position="89"/>
        <end position="144"/>
    </location>
</feature>
<organism evidence="2 3">
    <name type="scientific">Portunus trituberculatus</name>
    <name type="common">Swimming crab</name>
    <name type="synonym">Neptunus trituberculatus</name>
    <dbReference type="NCBI Taxonomy" id="210409"/>
    <lineage>
        <taxon>Eukaryota</taxon>
        <taxon>Metazoa</taxon>
        <taxon>Ecdysozoa</taxon>
        <taxon>Arthropoda</taxon>
        <taxon>Crustacea</taxon>
        <taxon>Multicrustacea</taxon>
        <taxon>Malacostraca</taxon>
        <taxon>Eumalacostraca</taxon>
        <taxon>Eucarida</taxon>
        <taxon>Decapoda</taxon>
        <taxon>Pleocyemata</taxon>
        <taxon>Brachyura</taxon>
        <taxon>Eubrachyura</taxon>
        <taxon>Portunoidea</taxon>
        <taxon>Portunidae</taxon>
        <taxon>Portuninae</taxon>
        <taxon>Portunus</taxon>
    </lineage>
</organism>
<protein>
    <submittedName>
        <fullName evidence="2">Uncharacterized protein</fullName>
    </submittedName>
</protein>
<name>A0A5B7DU10_PORTR</name>
<proteinExistence type="predicted"/>
<evidence type="ECO:0000313" key="3">
    <source>
        <dbReference type="Proteomes" id="UP000324222"/>
    </source>
</evidence>
<accession>A0A5B7DU10</accession>
<feature type="region of interest" description="Disordered" evidence="1">
    <location>
        <begin position="1"/>
        <end position="62"/>
    </location>
</feature>
<feature type="compositionally biased region" description="Pro residues" evidence="1">
    <location>
        <begin position="131"/>
        <end position="144"/>
    </location>
</feature>
<gene>
    <name evidence="2" type="ORF">E2C01_018033</name>
</gene>
<reference evidence="2 3" key="1">
    <citation type="submission" date="2019-05" db="EMBL/GenBank/DDBJ databases">
        <title>Another draft genome of Portunus trituberculatus and its Hox gene families provides insights of decapod evolution.</title>
        <authorList>
            <person name="Jeong J.-H."/>
            <person name="Song I."/>
            <person name="Kim S."/>
            <person name="Choi T."/>
            <person name="Kim D."/>
            <person name="Ryu S."/>
            <person name="Kim W."/>
        </authorList>
    </citation>
    <scope>NUCLEOTIDE SEQUENCE [LARGE SCALE GENOMIC DNA]</scope>
    <source>
        <tissue evidence="2">Muscle</tissue>
    </source>
</reference>
<evidence type="ECO:0000256" key="1">
    <source>
        <dbReference type="SAM" id="MobiDB-lite"/>
    </source>
</evidence>
<dbReference type="EMBL" id="VSRR010001392">
    <property type="protein sequence ID" value="MPC24940.1"/>
    <property type="molecule type" value="Genomic_DNA"/>
</dbReference>
<comment type="caution">
    <text evidence="2">The sequence shown here is derived from an EMBL/GenBank/DDBJ whole genome shotgun (WGS) entry which is preliminary data.</text>
</comment>
<dbReference type="AlphaFoldDB" id="A0A5B7DU10"/>
<evidence type="ECO:0000313" key="2">
    <source>
        <dbReference type="EMBL" id="MPC24940.1"/>
    </source>
</evidence>